<keyword evidence="6 9" id="KW-0573">Peptidoglycan synthesis</keyword>
<dbReference type="PROSITE" id="PS51904">
    <property type="entry name" value="GLYCOSYL_HYDROL_F25_2"/>
    <property type="match status" value="1"/>
</dbReference>
<comment type="caution">
    <text evidence="9">Lacks conserved residue(s) required for the propagation of feature annotation.</text>
</comment>
<dbReference type="Pfam" id="PF19127">
    <property type="entry name" value="Choline_bind_3"/>
    <property type="match status" value="1"/>
</dbReference>
<keyword evidence="7 9" id="KW-0961">Cell wall biogenesis/degradation</keyword>
<evidence type="ECO:0000256" key="8">
    <source>
        <dbReference type="PROSITE-ProRule" id="PRU00591"/>
    </source>
</evidence>
<dbReference type="InterPro" id="IPR018337">
    <property type="entry name" value="Cell_wall/Cho-bd_repeat"/>
</dbReference>
<evidence type="ECO:0000256" key="11">
    <source>
        <dbReference type="SAM" id="SignalP"/>
    </source>
</evidence>
<dbReference type="InterPro" id="IPR005490">
    <property type="entry name" value="LD_TPept_cat_dom"/>
</dbReference>
<gene>
    <name evidence="13" type="ORF">BMYO_0026</name>
</gene>
<feature type="chain" id="PRO_5012898743" evidence="11">
    <location>
        <begin position="27"/>
        <end position="746"/>
    </location>
</feature>
<dbReference type="PROSITE" id="PS51170">
    <property type="entry name" value="CW"/>
    <property type="match status" value="1"/>
</dbReference>
<dbReference type="Gene3D" id="2.30.30.20">
    <property type="entry name" value="Aspartate carbamoyltransferase regulatory subunit, C-terminal domain"/>
    <property type="match status" value="3"/>
</dbReference>
<dbReference type="Pfam" id="PF01183">
    <property type="entry name" value="Glyco_hydro_25"/>
    <property type="match status" value="1"/>
</dbReference>
<dbReference type="SUPFAM" id="SSF51445">
    <property type="entry name" value="(Trans)glycosidases"/>
    <property type="match status" value="1"/>
</dbReference>
<dbReference type="InterPro" id="IPR017853">
    <property type="entry name" value="GH"/>
</dbReference>
<dbReference type="SUPFAM" id="SSF69360">
    <property type="entry name" value="Cell wall binding repeat"/>
    <property type="match status" value="1"/>
</dbReference>
<evidence type="ECO:0000256" key="6">
    <source>
        <dbReference type="ARBA" id="ARBA00022984"/>
    </source>
</evidence>
<dbReference type="PANTHER" id="PTHR34135">
    <property type="entry name" value="LYSOZYME"/>
    <property type="match status" value="1"/>
</dbReference>
<evidence type="ECO:0000256" key="7">
    <source>
        <dbReference type="ARBA" id="ARBA00023316"/>
    </source>
</evidence>
<dbReference type="PROSITE" id="PS52029">
    <property type="entry name" value="LD_TPASE"/>
    <property type="match status" value="1"/>
</dbReference>
<keyword evidence="3" id="KW-0808">Transferase</keyword>
<evidence type="ECO:0000256" key="9">
    <source>
        <dbReference type="PROSITE-ProRule" id="PRU01373"/>
    </source>
</evidence>
<accession>A0A261FSW7</accession>
<feature type="compositionally biased region" description="Basic and acidic residues" evidence="10">
    <location>
        <begin position="135"/>
        <end position="147"/>
    </location>
</feature>
<feature type="region of interest" description="Disordered" evidence="10">
    <location>
        <begin position="41"/>
        <end position="70"/>
    </location>
</feature>
<feature type="region of interest" description="Disordered" evidence="10">
    <location>
        <begin position="135"/>
        <end position="154"/>
    </location>
</feature>
<keyword evidence="5 9" id="KW-0133">Cell shape</keyword>
<dbReference type="UniPathway" id="UPA00219"/>
<organism evidence="13 14">
    <name type="scientific">Bifidobacterium myosotis</name>
    <dbReference type="NCBI Taxonomy" id="1630166"/>
    <lineage>
        <taxon>Bacteria</taxon>
        <taxon>Bacillati</taxon>
        <taxon>Actinomycetota</taxon>
        <taxon>Actinomycetes</taxon>
        <taxon>Bifidobacteriales</taxon>
        <taxon>Bifidobacteriaceae</taxon>
        <taxon>Bifidobacterium</taxon>
    </lineage>
</organism>
<evidence type="ECO:0000256" key="3">
    <source>
        <dbReference type="ARBA" id="ARBA00022679"/>
    </source>
</evidence>
<name>A0A261FSW7_9BIFI</name>
<evidence type="ECO:0000259" key="12">
    <source>
        <dbReference type="PROSITE" id="PS52029"/>
    </source>
</evidence>
<evidence type="ECO:0000256" key="4">
    <source>
        <dbReference type="ARBA" id="ARBA00022737"/>
    </source>
</evidence>
<dbReference type="Gene3D" id="2.40.440.10">
    <property type="entry name" value="L,D-transpeptidase catalytic domain-like"/>
    <property type="match status" value="1"/>
</dbReference>
<feature type="signal peptide" evidence="11">
    <location>
        <begin position="1"/>
        <end position="26"/>
    </location>
</feature>
<dbReference type="Pfam" id="PF03734">
    <property type="entry name" value="YkuD"/>
    <property type="match status" value="1"/>
</dbReference>
<dbReference type="CDD" id="cd16913">
    <property type="entry name" value="YkuD_like"/>
    <property type="match status" value="1"/>
</dbReference>
<evidence type="ECO:0000313" key="14">
    <source>
        <dbReference type="Proteomes" id="UP000216871"/>
    </source>
</evidence>
<feature type="region of interest" description="Disordered" evidence="10">
    <location>
        <begin position="90"/>
        <end position="124"/>
    </location>
</feature>
<dbReference type="SUPFAM" id="SSF141523">
    <property type="entry name" value="L,D-transpeptidase catalytic domain-like"/>
    <property type="match status" value="1"/>
</dbReference>
<dbReference type="GO" id="GO:0016052">
    <property type="term" value="P:carbohydrate catabolic process"/>
    <property type="evidence" value="ECO:0007669"/>
    <property type="project" value="TreeGrafter"/>
</dbReference>
<sequence length="746" mass="82248">MSKPFKLVAAVSAVALSFVFVTPAFADTLVDTNLDNVQSSRSTLQSQQIADDDDVNAMPGNPESELPSKVANSIPDNATVVSENHAITSNGKLKDLETGKTVTDPELVGTKDTQPDPLAKTDGASFVPVQANAVKEKVKQRDEETRSGESSSARTIALGGNEYGAHWGTYNGAPAFFDAGNNVFASNAKGVIDVSEWQHTIDWEAAKAAGVEGAIIRLSYGWGNGFDKQALRNISECKRLGIPFGVYLYSYAYDAGGAAGEGQGTVDLLRQAGVSPSDLAYPVYYDLEQWSWTGHVPPTDPAVYDDIVNAWYAQLRSAGYTNLSVYSYTTYLNGPLNSGNIHAKTRWVAQYSGYMSYTDWPAADRGWQYTAGGTVNGIEGTVDLNAFGTGTTGTNNGVSGKWVEKNGQKYWYENGAMVRSKEIYDPESGAWYWLDADGTMARNKDVYMKSGEKWVRYDADGHMIKGEDYRYGGWYYFDPITGAMAKGMRYVRSNGGKWVYYDWATGQMHHGETYVNYDKEHTGWYLFDSVTGAMFHGFTYFANGDKWVYYDQVTGIMAKGYVKVNGAWYYFDKNTGKMAHGVAWVADQNAWIYFDPVTGRHNGAGEYQNWKSASSGNHPKLSNYSNINLQVRLKDQVVLVRSGDKVIYAMTASTGQNGKTPKGDFKTGTRGQSYYDQSAKQGGKYWVQFKGDYRFQTVPTDANGNYIESEARNLGTAVTNGSIFLTVPDAQWLFEQLPDNTPVHIA</sequence>
<dbReference type="Proteomes" id="UP000216871">
    <property type="component" value="Unassembled WGS sequence"/>
</dbReference>
<proteinExistence type="inferred from homology"/>
<dbReference type="InterPro" id="IPR038063">
    <property type="entry name" value="Transpep_catalytic_dom"/>
</dbReference>
<comment type="pathway">
    <text evidence="1 9">Cell wall biogenesis; peptidoglycan biosynthesis.</text>
</comment>
<dbReference type="InterPro" id="IPR002053">
    <property type="entry name" value="Glyco_hydro_25"/>
</dbReference>
<dbReference type="GO" id="GO:0009252">
    <property type="term" value="P:peptidoglycan biosynthetic process"/>
    <property type="evidence" value="ECO:0007669"/>
    <property type="project" value="UniProtKB-UniPathway"/>
</dbReference>
<reference evidence="13 14" key="1">
    <citation type="journal article" date="2017" name="BMC Genomics">
        <title>Comparative genomic and phylogenomic analyses of the Bifidobacteriaceae family.</title>
        <authorList>
            <person name="Lugli G.A."/>
            <person name="Milani C."/>
            <person name="Turroni F."/>
            <person name="Duranti S."/>
            <person name="Mancabelli L."/>
            <person name="Mangifesta M."/>
            <person name="Ferrario C."/>
            <person name="Modesto M."/>
            <person name="Mattarelli P."/>
            <person name="Jiri K."/>
            <person name="van Sinderen D."/>
            <person name="Ventura M."/>
        </authorList>
    </citation>
    <scope>NUCLEOTIDE SEQUENCE [LARGE SCALE GENOMIC DNA]</scope>
    <source>
        <strain evidence="13 14">DSM 100196</strain>
    </source>
</reference>
<dbReference type="GO" id="GO:0016998">
    <property type="term" value="P:cell wall macromolecule catabolic process"/>
    <property type="evidence" value="ECO:0007669"/>
    <property type="project" value="InterPro"/>
</dbReference>
<comment type="caution">
    <text evidence="13">The sequence shown here is derived from an EMBL/GenBank/DDBJ whole genome shotgun (WGS) entry which is preliminary data.</text>
</comment>
<evidence type="ECO:0000256" key="2">
    <source>
        <dbReference type="ARBA" id="ARBA00010646"/>
    </source>
</evidence>
<dbReference type="OrthoDB" id="287365at2"/>
<dbReference type="AlphaFoldDB" id="A0A261FSW7"/>
<dbReference type="Gene3D" id="2.20.120.10">
    <property type="entry name" value="Multimodular pneumococcal cell wall endolysin, domain 3"/>
    <property type="match status" value="1"/>
</dbReference>
<evidence type="ECO:0000256" key="1">
    <source>
        <dbReference type="ARBA" id="ARBA00004752"/>
    </source>
</evidence>
<comment type="similarity">
    <text evidence="2">Belongs to the glycosyl hydrolase 25 family.</text>
</comment>
<keyword evidence="4" id="KW-0677">Repeat</keyword>
<evidence type="ECO:0000256" key="5">
    <source>
        <dbReference type="ARBA" id="ARBA00022960"/>
    </source>
</evidence>
<dbReference type="GO" id="GO:0008360">
    <property type="term" value="P:regulation of cell shape"/>
    <property type="evidence" value="ECO:0007669"/>
    <property type="project" value="UniProtKB-UniRule"/>
</dbReference>
<dbReference type="GO" id="GO:0009253">
    <property type="term" value="P:peptidoglycan catabolic process"/>
    <property type="evidence" value="ECO:0007669"/>
    <property type="project" value="InterPro"/>
</dbReference>
<dbReference type="PANTHER" id="PTHR34135:SF2">
    <property type="entry name" value="LYSOZYME"/>
    <property type="match status" value="1"/>
</dbReference>
<dbReference type="Gene3D" id="3.20.20.80">
    <property type="entry name" value="Glycosidases"/>
    <property type="match status" value="1"/>
</dbReference>
<evidence type="ECO:0000256" key="10">
    <source>
        <dbReference type="SAM" id="MobiDB-lite"/>
    </source>
</evidence>
<dbReference type="GO" id="GO:0003796">
    <property type="term" value="F:lysozyme activity"/>
    <property type="evidence" value="ECO:0007669"/>
    <property type="project" value="InterPro"/>
</dbReference>
<feature type="domain" description="L,D-TPase catalytic" evidence="12">
    <location>
        <begin position="627"/>
        <end position="746"/>
    </location>
</feature>
<keyword evidence="11" id="KW-0732">Signal</keyword>
<evidence type="ECO:0000313" key="13">
    <source>
        <dbReference type="EMBL" id="OZG61876.1"/>
    </source>
</evidence>
<protein>
    <submittedName>
        <fullName evidence="13">1,4-beta-N-acetylmuramidase</fullName>
    </submittedName>
</protein>
<dbReference type="GO" id="GO:0016740">
    <property type="term" value="F:transferase activity"/>
    <property type="evidence" value="ECO:0007669"/>
    <property type="project" value="UniProtKB-KW"/>
</dbReference>
<dbReference type="GO" id="GO:0071555">
    <property type="term" value="P:cell wall organization"/>
    <property type="evidence" value="ECO:0007669"/>
    <property type="project" value="UniProtKB-UniRule"/>
</dbReference>
<keyword evidence="14" id="KW-1185">Reference proteome</keyword>
<feature type="repeat" description="Cell wall-binding" evidence="8">
    <location>
        <begin position="558"/>
        <end position="577"/>
    </location>
</feature>
<dbReference type="EMBL" id="MWWW01000001">
    <property type="protein sequence ID" value="OZG61876.1"/>
    <property type="molecule type" value="Genomic_DNA"/>
</dbReference>